<evidence type="ECO:0000313" key="1">
    <source>
        <dbReference type="EMBL" id="QCO07394.1"/>
    </source>
</evidence>
<dbReference type="Proteomes" id="UP000298596">
    <property type="component" value="Plasmid p6"/>
</dbReference>
<name>A0A4D8QCC2_AZOBR</name>
<reference evidence="1 2" key="1">
    <citation type="submission" date="2018-09" db="EMBL/GenBank/DDBJ databases">
        <title>Whole genome based analysis of evolution and adaptive divergence in Indian and Brazilian strains of Azospirillum brasilense.</title>
        <authorList>
            <person name="Singh C."/>
            <person name="Tripathi A.K."/>
        </authorList>
    </citation>
    <scope>NUCLEOTIDE SEQUENCE [LARGE SCALE GENOMIC DNA]</scope>
    <source>
        <strain evidence="1 2">MTCC4036</strain>
        <plasmid evidence="1 2">p6</plasmid>
    </source>
</reference>
<geneLocation type="plasmid" evidence="1 2">
    <name>p6</name>
</geneLocation>
<dbReference type="AlphaFoldDB" id="A0A4D8QCC2"/>
<keyword evidence="1" id="KW-0614">Plasmid</keyword>
<accession>A0A4D8QCC2</accession>
<organism evidence="1 2">
    <name type="scientific">Azospirillum brasilense</name>
    <dbReference type="NCBI Taxonomy" id="192"/>
    <lineage>
        <taxon>Bacteria</taxon>
        <taxon>Pseudomonadati</taxon>
        <taxon>Pseudomonadota</taxon>
        <taxon>Alphaproteobacteria</taxon>
        <taxon>Rhodospirillales</taxon>
        <taxon>Azospirillaceae</taxon>
        <taxon>Azospirillum</taxon>
    </lineage>
</organism>
<dbReference type="EMBL" id="CP032336">
    <property type="protein sequence ID" value="QCO07394.1"/>
    <property type="molecule type" value="Genomic_DNA"/>
</dbReference>
<evidence type="ECO:0000313" key="2">
    <source>
        <dbReference type="Proteomes" id="UP000298596"/>
    </source>
</evidence>
<gene>
    <name evidence="1" type="ORF">D3867_36590</name>
</gene>
<proteinExistence type="predicted"/>
<sequence length="80" mass="8833">MTDFSSPFFTEAASYDVRRSGSGSVSRPSCLGQPFPEVHRRPFQPGQHPTVAALYRRVYGRALRPRLRGVAQTDATPILG</sequence>
<protein>
    <submittedName>
        <fullName evidence="1">Uncharacterized protein</fullName>
    </submittedName>
</protein>